<dbReference type="GO" id="GO:0045041">
    <property type="term" value="P:protein import into mitochondrial intermembrane space"/>
    <property type="evidence" value="ECO:0007669"/>
    <property type="project" value="InterPro"/>
</dbReference>
<keyword evidence="18" id="KW-0676">Redox-active center</keyword>
<dbReference type="GO" id="GO:0005743">
    <property type="term" value="C:mitochondrial inner membrane"/>
    <property type="evidence" value="ECO:0007669"/>
    <property type="project" value="UniProtKB-SubCell"/>
</dbReference>
<evidence type="ECO:0000256" key="1">
    <source>
        <dbReference type="ARBA" id="ARBA00001947"/>
    </source>
</evidence>
<keyword evidence="10" id="KW-0809">Transit peptide</keyword>
<name>A0A151GB18_DRECN</name>
<evidence type="ECO:0000256" key="20">
    <source>
        <dbReference type="ARBA" id="ARBA00033150"/>
    </source>
</evidence>
<keyword evidence="16" id="KW-0472">Membrane</keyword>
<reference evidence="22 23" key="1">
    <citation type="journal article" date="2016" name="Sci. Rep.">
        <title>Insights into Adaptations to a Near-Obligate Nematode Endoparasitic Lifestyle from the Finished Genome of Drechmeria coniospora.</title>
        <authorList>
            <person name="Zhang L."/>
            <person name="Zhou Z."/>
            <person name="Guo Q."/>
            <person name="Fokkens L."/>
            <person name="Miskei M."/>
            <person name="Pocsi I."/>
            <person name="Zhang W."/>
            <person name="Chen M."/>
            <person name="Wang L."/>
            <person name="Sun Y."/>
            <person name="Donzelli B.G."/>
            <person name="Gibson D.M."/>
            <person name="Nelson D.R."/>
            <person name="Luo J.G."/>
            <person name="Rep M."/>
            <person name="Liu H."/>
            <person name="Yang S."/>
            <person name="Wang J."/>
            <person name="Krasnoff S.B."/>
            <person name="Xu Y."/>
            <person name="Molnar I."/>
            <person name="Lin M."/>
        </authorList>
    </citation>
    <scope>NUCLEOTIDE SEQUENCE [LARGE SCALE GENOMIC DNA]</scope>
    <source>
        <strain evidence="22 23">ARSEF 6962</strain>
    </source>
</reference>
<dbReference type="Proteomes" id="UP000076580">
    <property type="component" value="Chromosome 03"/>
</dbReference>
<evidence type="ECO:0000313" key="23">
    <source>
        <dbReference type="Proteomes" id="UP000076580"/>
    </source>
</evidence>
<accession>A0A151GB18</accession>
<evidence type="ECO:0000256" key="2">
    <source>
        <dbReference type="ARBA" id="ARBA00001973"/>
    </source>
</evidence>
<keyword evidence="15" id="KW-0496">Mitochondrion</keyword>
<organism evidence="22 23">
    <name type="scientific">Drechmeria coniospora</name>
    <name type="common">Nematophagous fungus</name>
    <name type="synonym">Meria coniospora</name>
    <dbReference type="NCBI Taxonomy" id="98403"/>
    <lineage>
        <taxon>Eukaryota</taxon>
        <taxon>Fungi</taxon>
        <taxon>Dikarya</taxon>
        <taxon>Ascomycota</taxon>
        <taxon>Pezizomycotina</taxon>
        <taxon>Sordariomycetes</taxon>
        <taxon>Hypocreomycetidae</taxon>
        <taxon>Hypocreales</taxon>
        <taxon>Ophiocordycipitaceae</taxon>
        <taxon>Drechmeria</taxon>
    </lineage>
</organism>
<keyword evidence="11" id="KW-0735">Signal-anchor</keyword>
<dbReference type="PANTHER" id="PTHR21622">
    <property type="entry name" value="COILED-COIL-HELIX-COILED-COIL-HELIX DOMAIN CONTAINING 4"/>
    <property type="match status" value="1"/>
</dbReference>
<comment type="cofactor">
    <cofactor evidence="1">
        <name>Zn(2+)</name>
        <dbReference type="ChEBI" id="CHEBI:29105"/>
    </cofactor>
</comment>
<keyword evidence="14" id="KW-0811">Translocation</keyword>
<evidence type="ECO:0000256" key="10">
    <source>
        <dbReference type="ARBA" id="ARBA00022946"/>
    </source>
</evidence>
<evidence type="ECO:0000256" key="14">
    <source>
        <dbReference type="ARBA" id="ARBA00023010"/>
    </source>
</evidence>
<comment type="cofactor">
    <cofactor evidence="2">
        <name>Cu(2+)</name>
        <dbReference type="ChEBI" id="CHEBI:29036"/>
    </cofactor>
</comment>
<evidence type="ECO:0000256" key="11">
    <source>
        <dbReference type="ARBA" id="ARBA00022968"/>
    </source>
</evidence>
<evidence type="ECO:0000256" key="8">
    <source>
        <dbReference type="ARBA" id="ARBA00022792"/>
    </source>
</evidence>
<comment type="subunit">
    <text evidence="4">Monomer.</text>
</comment>
<keyword evidence="23" id="KW-1185">Reference proteome</keyword>
<keyword evidence="8" id="KW-0999">Mitochondrion inner membrane</keyword>
<evidence type="ECO:0000256" key="15">
    <source>
        <dbReference type="ARBA" id="ARBA00023128"/>
    </source>
</evidence>
<feature type="compositionally biased region" description="Acidic residues" evidence="21">
    <location>
        <begin position="260"/>
        <end position="269"/>
    </location>
</feature>
<feature type="region of interest" description="Disordered" evidence="21">
    <location>
        <begin position="260"/>
        <end position="354"/>
    </location>
</feature>
<comment type="subcellular location">
    <subcellularLocation>
        <location evidence="3">Mitochondrion inner membrane</location>
        <topology evidence="3">Single-pass type II membrane protein</topology>
        <orientation evidence="3">Intermembrane side</orientation>
    </subcellularLocation>
</comment>
<proteinExistence type="predicted"/>
<feature type="compositionally biased region" description="Polar residues" evidence="21">
    <location>
        <begin position="296"/>
        <end position="309"/>
    </location>
</feature>
<keyword evidence="7" id="KW-0812">Transmembrane</keyword>
<evidence type="ECO:0000256" key="17">
    <source>
        <dbReference type="ARBA" id="ARBA00023157"/>
    </source>
</evidence>
<dbReference type="EMBL" id="LAYC01000003">
    <property type="protein sequence ID" value="KYK54244.1"/>
    <property type="molecule type" value="Genomic_DNA"/>
</dbReference>
<evidence type="ECO:0000313" key="22">
    <source>
        <dbReference type="EMBL" id="KYK54244.1"/>
    </source>
</evidence>
<feature type="region of interest" description="Disordered" evidence="21">
    <location>
        <begin position="141"/>
        <end position="195"/>
    </location>
</feature>
<evidence type="ECO:0000256" key="19">
    <source>
        <dbReference type="ARBA" id="ARBA00024980"/>
    </source>
</evidence>
<evidence type="ECO:0000256" key="5">
    <source>
        <dbReference type="ARBA" id="ARBA00013714"/>
    </source>
</evidence>
<keyword evidence="6" id="KW-0813">Transport</keyword>
<keyword evidence="12" id="KW-1133">Transmembrane helix</keyword>
<evidence type="ECO:0000256" key="13">
    <source>
        <dbReference type="ARBA" id="ARBA00023002"/>
    </source>
</evidence>
<dbReference type="InterPro" id="IPR039289">
    <property type="entry name" value="CHCHD4"/>
</dbReference>
<dbReference type="GO" id="GO:0015035">
    <property type="term" value="F:protein-disulfide reductase activity"/>
    <property type="evidence" value="ECO:0007669"/>
    <property type="project" value="InterPro"/>
</dbReference>
<evidence type="ECO:0000256" key="18">
    <source>
        <dbReference type="ARBA" id="ARBA00023284"/>
    </source>
</evidence>
<comment type="caution">
    <text evidence="22">The sequence shown here is derived from an EMBL/GenBank/DDBJ whole genome shotgun (WGS) entry which is preliminary data.</text>
</comment>
<protein>
    <recommendedName>
        <fullName evidence="5">Mitochondrial intermembrane space import and assembly protein 40</fullName>
    </recommendedName>
    <alternativeName>
        <fullName evidence="20">Mitochondrial import inner membrane translocase TIM40</fullName>
    </alternativeName>
</protein>
<dbReference type="FunFam" id="1.10.287.2900:FF:000002">
    <property type="entry name" value="Mitochondrial intermembrane space import and assembly protein"/>
    <property type="match status" value="1"/>
</dbReference>
<keyword evidence="13" id="KW-0560">Oxidoreductase</keyword>
<dbReference type="PROSITE" id="PS51808">
    <property type="entry name" value="CHCH"/>
    <property type="match status" value="1"/>
</dbReference>
<evidence type="ECO:0000256" key="3">
    <source>
        <dbReference type="ARBA" id="ARBA00004164"/>
    </source>
</evidence>
<evidence type="ECO:0000256" key="4">
    <source>
        <dbReference type="ARBA" id="ARBA00011245"/>
    </source>
</evidence>
<evidence type="ECO:0000256" key="6">
    <source>
        <dbReference type="ARBA" id="ARBA00022448"/>
    </source>
</evidence>
<dbReference type="STRING" id="98403.A0A151GB18"/>
<evidence type="ECO:0000256" key="9">
    <source>
        <dbReference type="ARBA" id="ARBA00022927"/>
    </source>
</evidence>
<keyword evidence="17" id="KW-1015">Disulfide bond</keyword>
<dbReference type="PANTHER" id="PTHR21622:SF0">
    <property type="entry name" value="COILED-COIL-HELIX-COILED-COIL-HELIX DOMAIN CONTAINING 4"/>
    <property type="match status" value="1"/>
</dbReference>
<comment type="function">
    <text evidence="19">Required for the import and folding of small cysteine-containing proteins (small Tim) in the mitochondrial intermembrane space (IMS). Forms a redox cycle with ERV1 that involves a disulfide relay system. Precursor proteins to be imported into the IMS are translocated in their reduced form into the mitochondria. The oxidized form of MIA40 forms a transient intermolecular disulfide bridge with the reduced precursor protein, resulting in oxidation of the precursor protein that now contains an intramolecular disulfide bond and is able to undergo folding in the IMS.</text>
</comment>
<sequence>MRSEPSNLFETAAGVRAISSPHHLLHDGYSLLRFTLENKLHGMYRTAVRSASRQGVTGLSRSCTKPLNRRFASTGSPGSKRRSWKGATLRWGLAGAAVYYYNTSSVFADEPQNKTIPAPSSFADSDLQTVESVIEEKRKQIRAAKNQEAPSAAKEPTRLADDQQSGTEAQSTSGLDGGPAALEEEAGQEGAFNPETGEINWDCPCLGGMAHGPCGEEFKTAFSCFVHSTEEPKGMDCIDKFQGMQECFRKYPDIYGAELDEEPADDAPDAPEQALAEEKENSGELVPSPAAGDANVKTNDVSGVRTSDALTAAPKNAAASGGEVEKKTEIKEAAKADPKAEGLKKNEERKEQDM</sequence>
<dbReference type="InParanoid" id="A0A151GB18"/>
<gene>
    <name evidence="22" type="ORF">DCS_06201</name>
</gene>
<dbReference type="GO" id="GO:0005758">
    <property type="term" value="C:mitochondrial intermembrane space"/>
    <property type="evidence" value="ECO:0007669"/>
    <property type="project" value="TreeGrafter"/>
</dbReference>
<dbReference type="RefSeq" id="XP_040653596.1">
    <property type="nucleotide sequence ID" value="XM_040803492.1"/>
</dbReference>
<evidence type="ECO:0000256" key="12">
    <source>
        <dbReference type="ARBA" id="ARBA00022989"/>
    </source>
</evidence>
<feature type="compositionally biased region" description="Polar residues" evidence="21">
    <location>
        <begin position="162"/>
        <end position="174"/>
    </location>
</feature>
<dbReference type="GeneID" id="63718844"/>
<feature type="compositionally biased region" description="Basic and acidic residues" evidence="21">
    <location>
        <begin position="323"/>
        <end position="354"/>
    </location>
</feature>
<dbReference type="AlphaFoldDB" id="A0A151GB18"/>
<evidence type="ECO:0000256" key="21">
    <source>
        <dbReference type="SAM" id="MobiDB-lite"/>
    </source>
</evidence>
<dbReference type="Gene3D" id="1.10.287.2900">
    <property type="match status" value="1"/>
</dbReference>
<evidence type="ECO:0000256" key="7">
    <source>
        <dbReference type="ARBA" id="ARBA00022692"/>
    </source>
</evidence>
<evidence type="ECO:0000256" key="16">
    <source>
        <dbReference type="ARBA" id="ARBA00023136"/>
    </source>
</evidence>
<keyword evidence="9" id="KW-0653">Protein transport</keyword>